<name>A0ABX3GSK1_PAEBO</name>
<sequence length="63" mass="7310">MYLAWDYHICYTRNITDEEDCPILNGFYMSKSRMVNDRLRHCRYAADAQKPAVVAATYSDGKA</sequence>
<reference evidence="1 2" key="1">
    <citation type="submission" date="2016-10" db="EMBL/GenBank/DDBJ databases">
        <title>Paenibacillus species isolates.</title>
        <authorList>
            <person name="Beno S.M."/>
        </authorList>
    </citation>
    <scope>NUCLEOTIDE SEQUENCE [LARGE SCALE GENOMIC DNA]</scope>
    <source>
        <strain evidence="1 2">FSL H7-0744</strain>
    </source>
</reference>
<evidence type="ECO:0000313" key="2">
    <source>
        <dbReference type="Proteomes" id="UP000187412"/>
    </source>
</evidence>
<comment type="caution">
    <text evidence="1">The sequence shown here is derived from an EMBL/GenBank/DDBJ whole genome shotgun (WGS) entry which is preliminary data.</text>
</comment>
<organism evidence="1 2">
    <name type="scientific">Paenibacillus borealis</name>
    <dbReference type="NCBI Taxonomy" id="160799"/>
    <lineage>
        <taxon>Bacteria</taxon>
        <taxon>Bacillati</taxon>
        <taxon>Bacillota</taxon>
        <taxon>Bacilli</taxon>
        <taxon>Bacillales</taxon>
        <taxon>Paenibacillaceae</taxon>
        <taxon>Paenibacillus</taxon>
    </lineage>
</organism>
<keyword evidence="2" id="KW-1185">Reference proteome</keyword>
<evidence type="ECO:0000313" key="1">
    <source>
        <dbReference type="EMBL" id="OMD36232.1"/>
    </source>
</evidence>
<proteinExistence type="predicted"/>
<protein>
    <submittedName>
        <fullName evidence="1">Uncharacterized protein</fullName>
    </submittedName>
</protein>
<gene>
    <name evidence="1" type="ORF">BSK56_32345</name>
</gene>
<dbReference type="Proteomes" id="UP000187412">
    <property type="component" value="Unassembled WGS sequence"/>
</dbReference>
<dbReference type="EMBL" id="MPTB01000082">
    <property type="protein sequence ID" value="OMD36232.1"/>
    <property type="molecule type" value="Genomic_DNA"/>
</dbReference>
<accession>A0ABX3GSK1</accession>